<dbReference type="GeneID" id="89999689"/>
<sequence>MAAPQNQQSEFILISPNWIVRRPADDASIWRVLFFNQFLVAHPQPQAPLAPQHAQQQQQQNLPQNAVQQQLLQANLDTLDVLTLEQILVPLFDTHVVRVSNTWSFHWLPGANPTNIHHPTVPIPKTYASFKNVGVHLCVPSNIRVISTSRAIFNFMNYRWARDRTVVISNCYLRAIRRKRVRANERHPIRMTFEIEFMAMRTNHMNAFLQYENHGGFTVTVLTFDVETRALLSVAGSLTKAQL</sequence>
<proteinExistence type="predicted"/>
<evidence type="ECO:0000313" key="1">
    <source>
        <dbReference type="EMBL" id="KAK5940963.1"/>
    </source>
</evidence>
<dbReference type="RefSeq" id="XP_064729053.1">
    <property type="nucleotide sequence ID" value="XM_064874653.1"/>
</dbReference>
<dbReference type="Proteomes" id="UP001334248">
    <property type="component" value="Unassembled WGS sequence"/>
</dbReference>
<dbReference type="EMBL" id="JAVHJV010000007">
    <property type="protein sequence ID" value="KAK5940963.1"/>
    <property type="molecule type" value="Genomic_DNA"/>
</dbReference>
<protein>
    <submittedName>
        <fullName evidence="1">Uncharacterized protein</fullName>
    </submittedName>
</protein>
<accession>A0ABR0RK27</accession>
<comment type="caution">
    <text evidence="1">The sequence shown here is derived from an EMBL/GenBank/DDBJ whole genome shotgun (WGS) entry which is preliminary data.</text>
</comment>
<keyword evidence="2" id="KW-1185">Reference proteome</keyword>
<gene>
    <name evidence="1" type="ORF">PMZ80_006240</name>
</gene>
<reference evidence="1 2" key="1">
    <citation type="journal article" date="2023" name="Res Sq">
        <title>Genomic and morphological characterization of Knufia obscura isolated from the Mars 2020 spacecraft assembly facility.</title>
        <authorList>
            <person name="Chander A.M."/>
            <person name="Teixeira M.M."/>
            <person name="Singh N.K."/>
            <person name="Williams M.P."/>
            <person name="Parker C.W."/>
            <person name="Leo P."/>
            <person name="Stajich J.E."/>
            <person name="Torok T."/>
            <person name="Tighe S."/>
            <person name="Mason C.E."/>
            <person name="Venkateswaran K."/>
        </authorList>
    </citation>
    <scope>NUCLEOTIDE SEQUENCE [LARGE SCALE GENOMIC DNA]</scope>
    <source>
        <strain evidence="1 2">CCFEE 5817</strain>
    </source>
</reference>
<evidence type="ECO:0000313" key="2">
    <source>
        <dbReference type="Proteomes" id="UP001334248"/>
    </source>
</evidence>
<organism evidence="1 2">
    <name type="scientific">Knufia obscura</name>
    <dbReference type="NCBI Taxonomy" id="1635080"/>
    <lineage>
        <taxon>Eukaryota</taxon>
        <taxon>Fungi</taxon>
        <taxon>Dikarya</taxon>
        <taxon>Ascomycota</taxon>
        <taxon>Pezizomycotina</taxon>
        <taxon>Eurotiomycetes</taxon>
        <taxon>Chaetothyriomycetidae</taxon>
        <taxon>Chaetothyriales</taxon>
        <taxon>Trichomeriaceae</taxon>
        <taxon>Knufia</taxon>
    </lineage>
</organism>
<name>A0ABR0RK27_9EURO</name>